<evidence type="ECO:0000256" key="8">
    <source>
        <dbReference type="ARBA" id="ARBA00023136"/>
    </source>
</evidence>
<dbReference type="SMART" id="SM00369">
    <property type="entry name" value="LRR_TYP"/>
    <property type="match status" value="8"/>
</dbReference>
<evidence type="ECO:0000256" key="7">
    <source>
        <dbReference type="ARBA" id="ARBA00022989"/>
    </source>
</evidence>
<dbReference type="Pfam" id="PF08263">
    <property type="entry name" value="LRRNT_2"/>
    <property type="match status" value="1"/>
</dbReference>
<feature type="transmembrane region" description="Helical" evidence="9">
    <location>
        <begin position="556"/>
        <end position="577"/>
    </location>
</feature>
<dbReference type="FunFam" id="3.80.10.10:FF:000383">
    <property type="entry name" value="Leucine-rich repeat receptor protein kinase EMS1"/>
    <property type="match status" value="1"/>
</dbReference>
<dbReference type="PRINTS" id="PR00019">
    <property type="entry name" value="LEURICHRPT"/>
</dbReference>
<dbReference type="InterPro" id="IPR011009">
    <property type="entry name" value="Kinase-like_dom_sf"/>
</dbReference>
<gene>
    <name evidence="11" type="ORF">WN944_024398</name>
</gene>
<accession>A0AAP0LNK9</accession>
<evidence type="ECO:0000256" key="6">
    <source>
        <dbReference type="ARBA" id="ARBA00022737"/>
    </source>
</evidence>
<evidence type="ECO:0000256" key="5">
    <source>
        <dbReference type="ARBA" id="ARBA00022729"/>
    </source>
</evidence>
<dbReference type="GO" id="GO:0099402">
    <property type="term" value="P:plant organ development"/>
    <property type="evidence" value="ECO:0007669"/>
    <property type="project" value="UniProtKB-ARBA"/>
</dbReference>
<protein>
    <recommendedName>
        <fullName evidence="10">Protein kinase domain-containing protein</fullName>
    </recommendedName>
</protein>
<dbReference type="Pfam" id="PF00069">
    <property type="entry name" value="Pkinase"/>
    <property type="match status" value="1"/>
</dbReference>
<keyword evidence="3" id="KW-0433">Leucine-rich repeat</keyword>
<dbReference type="InterPro" id="IPR051809">
    <property type="entry name" value="Plant_receptor-like_S/T_kinase"/>
</dbReference>
<dbReference type="PROSITE" id="PS50011">
    <property type="entry name" value="PROTEIN_KINASE_DOM"/>
    <property type="match status" value="1"/>
</dbReference>
<dbReference type="SUPFAM" id="SSF56112">
    <property type="entry name" value="Protein kinase-like (PK-like)"/>
    <property type="match status" value="1"/>
</dbReference>
<dbReference type="GO" id="GO:0005524">
    <property type="term" value="F:ATP binding"/>
    <property type="evidence" value="ECO:0007669"/>
    <property type="project" value="InterPro"/>
</dbReference>
<dbReference type="EMBL" id="JBCGBO010000024">
    <property type="protein sequence ID" value="KAK9181261.1"/>
    <property type="molecule type" value="Genomic_DNA"/>
</dbReference>
<evidence type="ECO:0000256" key="9">
    <source>
        <dbReference type="SAM" id="Phobius"/>
    </source>
</evidence>
<dbReference type="Proteomes" id="UP001428341">
    <property type="component" value="Unassembled WGS sequence"/>
</dbReference>
<keyword evidence="4 9" id="KW-0812">Transmembrane</keyword>
<dbReference type="Pfam" id="PF00560">
    <property type="entry name" value="LRR_1"/>
    <property type="match status" value="7"/>
</dbReference>
<comment type="subcellular location">
    <subcellularLocation>
        <location evidence="1">Membrane</location>
        <topology evidence="1">Single-pass membrane protein</topology>
    </subcellularLocation>
</comment>
<dbReference type="InterPro" id="IPR003591">
    <property type="entry name" value="Leu-rich_rpt_typical-subtyp"/>
</dbReference>
<dbReference type="SUPFAM" id="SSF52058">
    <property type="entry name" value="L domain-like"/>
    <property type="match status" value="2"/>
</dbReference>
<evidence type="ECO:0000313" key="12">
    <source>
        <dbReference type="Proteomes" id="UP001428341"/>
    </source>
</evidence>
<organism evidence="11 12">
    <name type="scientific">Citrus x changshan-huyou</name>
    <dbReference type="NCBI Taxonomy" id="2935761"/>
    <lineage>
        <taxon>Eukaryota</taxon>
        <taxon>Viridiplantae</taxon>
        <taxon>Streptophyta</taxon>
        <taxon>Embryophyta</taxon>
        <taxon>Tracheophyta</taxon>
        <taxon>Spermatophyta</taxon>
        <taxon>Magnoliopsida</taxon>
        <taxon>eudicotyledons</taxon>
        <taxon>Gunneridae</taxon>
        <taxon>Pentapetalae</taxon>
        <taxon>rosids</taxon>
        <taxon>malvids</taxon>
        <taxon>Sapindales</taxon>
        <taxon>Rutaceae</taxon>
        <taxon>Aurantioideae</taxon>
        <taxon>Citrus</taxon>
    </lineage>
</organism>
<dbReference type="PROSITE" id="PS51450">
    <property type="entry name" value="LRR"/>
    <property type="match status" value="1"/>
</dbReference>
<feature type="domain" description="Protein kinase" evidence="10">
    <location>
        <begin position="473"/>
        <end position="790"/>
    </location>
</feature>
<sequence length="790" mass="86389">MLLKSIISQHQQALLALKAHISYDHTNLFARNWTSSASVCIWIGITCDVNSHRVIGLNISSFNLQGTIPPQLGNLSSLQTLDLSHNKLSGNIPSSIFNMHTLKLLDFSDNQLFGSLSSFIFNMSSMTTIDLSINRLSGELPANICKYHPYLKELFSDKNMFHGRIPSTLSKCKQLEELNLGFNNLSGAIPKEIGNLTKLKEIISTITNSTVCEIPREIGNLPYLARLALATNNLVGVVPVTIFNMSALKEISLLNNSLSGSLPSRIDLSLPNVETLNLGINSFSGTIPSSITNSSKLSDLELGENLFSGFIPNTIGNLRNLEFGNIADNYLTSSTPELSFLSSLTNCKKLKVLIVTGNPLDGILPKSIGNLSLSLETILMANCSISGNIPQVVGNLSNLLVLELGGNNLTGPIPVTFSQLQTLQAFGLTRNKLAGPITDELCHLARLHSLVLQGNKFSGSIPSCLGNLTSSSLEVLDLSKNKISGAIPASLHKLLYLKHLNLSFNKLEGEIPRGGLFANLTAKSFMGNELLCGLPDLQVSPCKPNKPNTHKKSRKMLLLVIVLPLSTALIVVVTLTLKWKLIKCWKSRTGSSNDARLQDGMEVAVKFFHQQYERALKSFEDECETFALALEYLHFGHSIPIIHCDLKPSNVLLDEDMVAHISDFGIAKLLSGEDQLSKQTQTLATIGYMAPEYGTKGRVSTRGDVCSFGIMLMEIVWGIYFDKASHDEQISGIRIPRTGLLCRSLVAGEYEHEYSAHSRMYPPRGHSGSRPPTRSIRPFLLEVEVGRPGQ</sequence>
<evidence type="ECO:0000313" key="11">
    <source>
        <dbReference type="EMBL" id="KAK9181261.1"/>
    </source>
</evidence>
<dbReference type="Gene3D" id="3.80.10.10">
    <property type="entry name" value="Ribonuclease Inhibitor"/>
    <property type="match status" value="4"/>
</dbReference>
<dbReference type="PANTHER" id="PTHR27008">
    <property type="entry name" value="OS04G0122200 PROTEIN"/>
    <property type="match status" value="1"/>
</dbReference>
<dbReference type="GO" id="GO:0004672">
    <property type="term" value="F:protein kinase activity"/>
    <property type="evidence" value="ECO:0007669"/>
    <property type="project" value="InterPro"/>
</dbReference>
<comment type="similarity">
    <text evidence="2">Belongs to the protein kinase superfamily. Ser/Thr protein kinase family.</text>
</comment>
<dbReference type="PROSITE" id="PS00108">
    <property type="entry name" value="PROTEIN_KINASE_ST"/>
    <property type="match status" value="1"/>
</dbReference>
<dbReference type="GO" id="GO:0016020">
    <property type="term" value="C:membrane"/>
    <property type="evidence" value="ECO:0007669"/>
    <property type="project" value="UniProtKB-SubCell"/>
</dbReference>
<dbReference type="AlphaFoldDB" id="A0AAP0LNK9"/>
<evidence type="ECO:0000256" key="3">
    <source>
        <dbReference type="ARBA" id="ARBA00022614"/>
    </source>
</evidence>
<dbReference type="Gene3D" id="1.10.510.10">
    <property type="entry name" value="Transferase(Phosphotransferase) domain 1"/>
    <property type="match status" value="1"/>
</dbReference>
<evidence type="ECO:0000256" key="4">
    <source>
        <dbReference type="ARBA" id="ARBA00022692"/>
    </source>
</evidence>
<evidence type="ECO:0000256" key="1">
    <source>
        <dbReference type="ARBA" id="ARBA00004167"/>
    </source>
</evidence>
<keyword evidence="6" id="KW-0677">Repeat</keyword>
<proteinExistence type="inferred from homology"/>
<dbReference type="FunFam" id="3.80.10.10:FF:000095">
    <property type="entry name" value="LRR receptor-like serine/threonine-protein kinase GSO1"/>
    <property type="match status" value="1"/>
</dbReference>
<evidence type="ECO:0000256" key="2">
    <source>
        <dbReference type="ARBA" id="ARBA00008684"/>
    </source>
</evidence>
<dbReference type="FunFam" id="3.80.10.10:FF:000400">
    <property type="entry name" value="Nuclear pore complex protein NUP107"/>
    <property type="match status" value="1"/>
</dbReference>
<keyword evidence="12" id="KW-1185">Reference proteome</keyword>
<name>A0AAP0LNK9_9ROSI</name>
<dbReference type="PANTHER" id="PTHR27008:SF398">
    <property type="entry name" value="PROTEIN KINASE DOMAIN-CONTAINING PROTEIN"/>
    <property type="match status" value="1"/>
</dbReference>
<keyword evidence="7 9" id="KW-1133">Transmembrane helix</keyword>
<keyword evidence="5" id="KW-0732">Signal</keyword>
<keyword evidence="8 9" id="KW-0472">Membrane</keyword>
<reference evidence="11 12" key="1">
    <citation type="submission" date="2024-05" db="EMBL/GenBank/DDBJ databases">
        <title>Haplotype-resolved chromosome-level genome assembly of Huyou (Citrus changshanensis).</title>
        <authorList>
            <person name="Miao C."/>
            <person name="Chen W."/>
            <person name="Wu Y."/>
            <person name="Wang L."/>
            <person name="Zhao S."/>
            <person name="Grierson D."/>
            <person name="Xu C."/>
            <person name="Chen K."/>
        </authorList>
    </citation>
    <scope>NUCLEOTIDE SEQUENCE [LARGE SCALE GENOMIC DNA]</scope>
    <source>
        <strain evidence="11">01-14</strain>
        <tissue evidence="11">Leaf</tissue>
    </source>
</reference>
<dbReference type="InterPro" id="IPR008271">
    <property type="entry name" value="Ser/Thr_kinase_AS"/>
</dbReference>
<comment type="caution">
    <text evidence="11">The sequence shown here is derived from an EMBL/GenBank/DDBJ whole genome shotgun (WGS) entry which is preliminary data.</text>
</comment>
<dbReference type="InterPro" id="IPR001611">
    <property type="entry name" value="Leu-rich_rpt"/>
</dbReference>
<dbReference type="GO" id="GO:0009653">
    <property type="term" value="P:anatomical structure morphogenesis"/>
    <property type="evidence" value="ECO:0007669"/>
    <property type="project" value="UniProtKB-ARBA"/>
</dbReference>
<evidence type="ECO:0000259" key="10">
    <source>
        <dbReference type="PROSITE" id="PS50011"/>
    </source>
</evidence>
<dbReference type="InterPro" id="IPR032675">
    <property type="entry name" value="LRR_dom_sf"/>
</dbReference>
<dbReference type="InterPro" id="IPR013210">
    <property type="entry name" value="LRR_N_plant-typ"/>
</dbReference>
<dbReference type="InterPro" id="IPR000719">
    <property type="entry name" value="Prot_kinase_dom"/>
</dbReference>
<dbReference type="SMART" id="SM00220">
    <property type="entry name" value="S_TKc"/>
    <property type="match status" value="1"/>
</dbReference>